<dbReference type="Pfam" id="PF00536">
    <property type="entry name" value="SAM_1"/>
    <property type="match status" value="1"/>
</dbReference>
<dbReference type="AlphaFoldDB" id="A0AAJ7U325"/>
<keyword evidence="8" id="KW-0221">Differentiation</keyword>
<evidence type="ECO:0000256" key="1">
    <source>
        <dbReference type="ARBA" id="ARBA00004496"/>
    </source>
</evidence>
<feature type="repeat" description="ANK" evidence="14">
    <location>
        <begin position="155"/>
        <end position="187"/>
    </location>
</feature>
<keyword evidence="12" id="KW-0469">Meiosis</keyword>
<dbReference type="InterPro" id="IPR042650">
    <property type="entry name" value="Asz1_SAM"/>
</dbReference>
<keyword evidence="4" id="KW-0217">Developmental protein</keyword>
<dbReference type="PROSITE" id="PS50088">
    <property type="entry name" value="ANK_REPEAT"/>
    <property type="match status" value="2"/>
</dbReference>
<keyword evidence="6" id="KW-0597">Phosphoprotein</keyword>
<evidence type="ECO:0000256" key="14">
    <source>
        <dbReference type="PROSITE-ProRule" id="PRU00023"/>
    </source>
</evidence>
<name>A0AAJ7U325_PETMA</name>
<evidence type="ECO:0000313" key="18">
    <source>
        <dbReference type="RefSeq" id="XP_032827403.1"/>
    </source>
</evidence>
<reference evidence="18" key="1">
    <citation type="submission" date="2025-08" db="UniProtKB">
        <authorList>
            <consortium name="RefSeq"/>
        </authorList>
    </citation>
    <scope>IDENTIFICATION</scope>
    <source>
        <tissue evidence="18">Sperm</tissue>
    </source>
</reference>
<evidence type="ECO:0000256" key="13">
    <source>
        <dbReference type="ARBA" id="ARBA00030354"/>
    </source>
</evidence>
<dbReference type="CDD" id="cd09521">
    <property type="entry name" value="SAM_ASZ1"/>
    <property type="match status" value="1"/>
</dbReference>
<dbReference type="Gene3D" id="1.25.40.20">
    <property type="entry name" value="Ankyrin repeat-containing domain"/>
    <property type="match status" value="1"/>
</dbReference>
<dbReference type="GO" id="GO:0071546">
    <property type="term" value="C:pi-body"/>
    <property type="evidence" value="ECO:0007669"/>
    <property type="project" value="TreeGrafter"/>
</dbReference>
<feature type="domain" description="SAM" evidence="16">
    <location>
        <begin position="358"/>
        <end position="421"/>
    </location>
</feature>
<dbReference type="KEGG" id="pmrn:116952298"/>
<dbReference type="RefSeq" id="XP_032827403.1">
    <property type="nucleotide sequence ID" value="XM_032971512.1"/>
</dbReference>
<evidence type="ECO:0000256" key="15">
    <source>
        <dbReference type="SAM" id="MobiDB-lite"/>
    </source>
</evidence>
<dbReference type="PANTHER" id="PTHR24157">
    <property type="entry name" value="ANKYRIN REPEAT, SAM AND BASIC LEUCINE ZIPPER DOMAIN-CONTAINING PROTEIN 1"/>
    <property type="match status" value="1"/>
</dbReference>
<dbReference type="Proteomes" id="UP001318040">
    <property type="component" value="Chromosome 46"/>
</dbReference>
<dbReference type="InterPro" id="IPR001660">
    <property type="entry name" value="SAM"/>
</dbReference>
<organism evidence="17 18">
    <name type="scientific">Petromyzon marinus</name>
    <name type="common">Sea lamprey</name>
    <dbReference type="NCBI Taxonomy" id="7757"/>
    <lineage>
        <taxon>Eukaryota</taxon>
        <taxon>Metazoa</taxon>
        <taxon>Chordata</taxon>
        <taxon>Craniata</taxon>
        <taxon>Vertebrata</taxon>
        <taxon>Cyclostomata</taxon>
        <taxon>Hyperoartia</taxon>
        <taxon>Petromyzontiformes</taxon>
        <taxon>Petromyzontidae</taxon>
        <taxon>Petromyzon</taxon>
    </lineage>
</organism>
<comment type="subcellular location">
    <subcellularLocation>
        <location evidence="1">Cytoplasm</location>
    </subcellularLocation>
</comment>
<keyword evidence="10 14" id="KW-0040">ANK repeat</keyword>
<feature type="region of interest" description="Disordered" evidence="15">
    <location>
        <begin position="514"/>
        <end position="538"/>
    </location>
</feature>
<dbReference type="PROSITE" id="PS50105">
    <property type="entry name" value="SAM_DOMAIN"/>
    <property type="match status" value="1"/>
</dbReference>
<evidence type="ECO:0000256" key="2">
    <source>
        <dbReference type="ARBA" id="ARBA00011479"/>
    </source>
</evidence>
<dbReference type="InterPro" id="IPR036770">
    <property type="entry name" value="Ankyrin_rpt-contain_sf"/>
</dbReference>
<keyword evidence="9" id="KW-0744">Spermatogenesis</keyword>
<evidence type="ECO:0000313" key="17">
    <source>
        <dbReference type="Proteomes" id="UP001318040"/>
    </source>
</evidence>
<keyword evidence="7" id="KW-0677">Repeat</keyword>
<dbReference type="SUPFAM" id="SSF47769">
    <property type="entry name" value="SAM/Pointed domain"/>
    <property type="match status" value="1"/>
</dbReference>
<evidence type="ECO:0000256" key="11">
    <source>
        <dbReference type="ARBA" id="ARBA00023158"/>
    </source>
</evidence>
<dbReference type="CTD" id="136991"/>
<evidence type="ECO:0000256" key="3">
    <source>
        <dbReference type="ARBA" id="ARBA00020117"/>
    </source>
</evidence>
<protein>
    <recommendedName>
        <fullName evidence="3">Ankyrin repeat, SAM and basic leucine zipper domain-containing protein 1</fullName>
    </recommendedName>
    <alternativeName>
        <fullName evidence="13">Germ cell-specific ankyrin, SAM and basic leucine zipper domain-containing protein</fullName>
    </alternativeName>
</protein>
<keyword evidence="11" id="KW-0943">RNA-mediated gene silencing</keyword>
<dbReference type="Pfam" id="PF12796">
    <property type="entry name" value="Ank_2"/>
    <property type="match status" value="2"/>
</dbReference>
<keyword evidence="5" id="KW-0963">Cytoplasm</keyword>
<feature type="region of interest" description="Disordered" evidence="15">
    <location>
        <begin position="1"/>
        <end position="68"/>
    </location>
</feature>
<dbReference type="SMART" id="SM00248">
    <property type="entry name" value="ANK"/>
    <property type="match status" value="4"/>
</dbReference>
<proteinExistence type="predicted"/>
<feature type="repeat" description="ANK" evidence="14">
    <location>
        <begin position="227"/>
        <end position="259"/>
    </location>
</feature>
<evidence type="ECO:0000256" key="10">
    <source>
        <dbReference type="ARBA" id="ARBA00023043"/>
    </source>
</evidence>
<evidence type="ECO:0000256" key="4">
    <source>
        <dbReference type="ARBA" id="ARBA00022473"/>
    </source>
</evidence>
<evidence type="ECO:0000259" key="16">
    <source>
        <dbReference type="PROSITE" id="PS50105"/>
    </source>
</evidence>
<feature type="compositionally biased region" description="Acidic residues" evidence="15">
    <location>
        <begin position="8"/>
        <end position="23"/>
    </location>
</feature>
<evidence type="ECO:0000256" key="5">
    <source>
        <dbReference type="ARBA" id="ARBA00022490"/>
    </source>
</evidence>
<accession>A0AAJ7U325</accession>
<evidence type="ECO:0000256" key="7">
    <source>
        <dbReference type="ARBA" id="ARBA00022737"/>
    </source>
</evidence>
<dbReference type="InterPro" id="IPR002110">
    <property type="entry name" value="Ankyrin_rpt"/>
</dbReference>
<dbReference type="Gene3D" id="1.10.150.50">
    <property type="entry name" value="Transcription Factor, Ets-1"/>
    <property type="match status" value="1"/>
</dbReference>
<gene>
    <name evidence="18" type="primary">ASZ1</name>
</gene>
<keyword evidence="17" id="KW-1185">Reference proteome</keyword>
<dbReference type="InterPro" id="IPR013761">
    <property type="entry name" value="SAM/pointed_sf"/>
</dbReference>
<evidence type="ECO:0000256" key="9">
    <source>
        <dbReference type="ARBA" id="ARBA00022871"/>
    </source>
</evidence>
<evidence type="ECO:0000256" key="6">
    <source>
        <dbReference type="ARBA" id="ARBA00022553"/>
    </source>
</evidence>
<evidence type="ECO:0000256" key="8">
    <source>
        <dbReference type="ARBA" id="ARBA00022782"/>
    </source>
</evidence>
<dbReference type="PANTHER" id="PTHR24157:SF3">
    <property type="entry name" value="ANKYRIN REPEAT, SAM AND BASIC LEUCINE ZIPPER DOMAIN-CONTAINING PROTEIN 1"/>
    <property type="match status" value="1"/>
</dbReference>
<dbReference type="GO" id="GO:0031047">
    <property type="term" value="P:regulatory ncRNA-mediated gene silencing"/>
    <property type="evidence" value="ECO:0007669"/>
    <property type="project" value="UniProtKB-KW"/>
</dbReference>
<dbReference type="GO" id="GO:0007283">
    <property type="term" value="P:spermatogenesis"/>
    <property type="evidence" value="ECO:0007669"/>
    <property type="project" value="UniProtKB-KW"/>
</dbReference>
<comment type="subunit">
    <text evidence="2">Interacts with DDX4, PIWIL1, RANBP9 and TDRD1.</text>
</comment>
<evidence type="ECO:0000256" key="12">
    <source>
        <dbReference type="ARBA" id="ARBA00023254"/>
    </source>
</evidence>
<dbReference type="GO" id="GO:0051321">
    <property type="term" value="P:meiotic cell cycle"/>
    <property type="evidence" value="ECO:0007669"/>
    <property type="project" value="UniProtKB-KW"/>
</dbReference>
<dbReference type="SUPFAM" id="SSF48403">
    <property type="entry name" value="Ankyrin repeat"/>
    <property type="match status" value="1"/>
</dbReference>
<dbReference type="GO" id="GO:0030154">
    <property type="term" value="P:cell differentiation"/>
    <property type="evidence" value="ECO:0007669"/>
    <property type="project" value="UniProtKB-KW"/>
</dbReference>
<sequence length="629" mass="67590">MEVRPAGSEDDDYDDDYDDDQWDWGDPPRVPLAVELPPWTREHNIDPTGRARTASGSPASGGGHCRGENAERAGARKAFAAGKPCLVAKVGAARRDAMGGSSSSSGVRTRRAAVVRAEGRLLSLEDTRAAAMAGNQELVCEALDAGVDVNAVLSSGWSLLMYAAVCANPALVKVLLARGASAHFATEGGYTVLMAACAPSHRPAGDAVACAAQLLRHALDTNVTDRMGMSAVMYAARDGYQDSVQLLGQHSTDVNLQDQHGWTAPAIEALPSARLQALHWAASRGHEACRRRLEELGADVAIKTNGGFSAEELALQFSKVQIVLESYKESGTCKFTAPTNKISAVSTKALELKIRNKLKLDDLKQFLFGLDLGHLVPLFQAREVTLSSLLTMSDQELSELGAMQTGEQRKILAATHKLHMSRWESGSIPDITKLPVSFEGTITLLVNMELQCNYMQSSLEYLCKHSMSDLSLLKPVKFYRAVSSSVQIASLKRWETTDDKAGRRPGRCGVQFHAAAARSDGARNERRPGPAPASGHAAQLRAGVPHGFADACRFHRLETEAPLRVARGSRGAAVAPRRGRRGRRRAPRLEARLCRLERLRASGPRLTTGGQGPAGLGWAGGGGALRIFR</sequence>